<protein>
    <recommendedName>
        <fullName evidence="5">Leucine-binding protein domain-containing protein</fullName>
    </recommendedName>
</protein>
<dbReference type="InterPro" id="IPR028082">
    <property type="entry name" value="Peripla_BP_I"/>
</dbReference>
<dbReference type="PANTHER" id="PTHR47151:SF2">
    <property type="entry name" value="AMINO ACID BINDING PROTEIN"/>
    <property type="match status" value="1"/>
</dbReference>
<evidence type="ECO:0000256" key="3">
    <source>
        <dbReference type="ARBA" id="ARBA00022729"/>
    </source>
</evidence>
<sequence>MRKFILGIFLLSVISFVTGCKKKAPPPKPTAIKIAVVGPFTGPLSADAYSILEGVKLAVDEVNAKGGINNMRVEIVTGDDMADPTRAVKVADSLASDRNVLAIIGHYNSSCTIAASYVYNRHGVVAISPASTSPRITEAGKYIFRVCPSDAQQGMLSSTIMTITVRG</sequence>
<evidence type="ECO:0000313" key="7">
    <source>
        <dbReference type="Proteomes" id="UP000216312"/>
    </source>
</evidence>
<gene>
    <name evidence="6" type="ORF">CGW93_02210</name>
</gene>
<dbReference type="CDD" id="cd06342">
    <property type="entry name" value="PBP1_ABC_LIVBP-like"/>
    <property type="match status" value="1"/>
</dbReference>
<dbReference type="AlphaFoldDB" id="A0A257LU13"/>
<organism evidence="6 7">
    <name type="scientific">candidate division WOR-3 bacterium 4484_18</name>
    <dbReference type="NCBI Taxonomy" id="2020626"/>
    <lineage>
        <taxon>Bacteria</taxon>
        <taxon>Bacteria division WOR-3</taxon>
    </lineage>
</organism>
<keyword evidence="3" id="KW-0732">Signal</keyword>
<dbReference type="SUPFAM" id="SSF53822">
    <property type="entry name" value="Periplasmic binding protein-like I"/>
    <property type="match status" value="1"/>
</dbReference>
<dbReference type="GO" id="GO:0006865">
    <property type="term" value="P:amino acid transport"/>
    <property type="evidence" value="ECO:0007669"/>
    <property type="project" value="UniProtKB-KW"/>
</dbReference>
<keyword evidence="2" id="KW-0813">Transport</keyword>
<reference evidence="7" key="1">
    <citation type="submission" date="2017-07" db="EMBL/GenBank/DDBJ databases">
        <title>Novel pathways for hydrocarbon cycling and metabolic interdependencies in hydrothermal sediment communities.</title>
        <authorList>
            <person name="Dombrowski N."/>
            <person name="Seitz K."/>
            <person name="Teske A."/>
            <person name="Baker B."/>
        </authorList>
    </citation>
    <scope>NUCLEOTIDE SEQUENCE [LARGE SCALE GENOMIC DNA]</scope>
</reference>
<dbReference type="PANTHER" id="PTHR47151">
    <property type="entry name" value="LEU/ILE/VAL-BINDING ABC TRANSPORTER SUBUNIT"/>
    <property type="match status" value="1"/>
</dbReference>
<evidence type="ECO:0000256" key="1">
    <source>
        <dbReference type="ARBA" id="ARBA00010062"/>
    </source>
</evidence>
<comment type="caution">
    <text evidence="6">The sequence shown here is derived from an EMBL/GenBank/DDBJ whole genome shotgun (WGS) entry which is preliminary data.</text>
</comment>
<evidence type="ECO:0000259" key="5">
    <source>
        <dbReference type="Pfam" id="PF13458"/>
    </source>
</evidence>
<keyword evidence="4" id="KW-0029">Amino-acid transport</keyword>
<dbReference type="PRINTS" id="PR00337">
    <property type="entry name" value="LEUILEVALBP"/>
</dbReference>
<evidence type="ECO:0000256" key="4">
    <source>
        <dbReference type="ARBA" id="ARBA00022970"/>
    </source>
</evidence>
<dbReference type="InterPro" id="IPR028081">
    <property type="entry name" value="Leu-bd"/>
</dbReference>
<dbReference type="InterPro" id="IPR000709">
    <property type="entry name" value="Leu_Ile_Val-bd"/>
</dbReference>
<evidence type="ECO:0000313" key="6">
    <source>
        <dbReference type="EMBL" id="OYV03137.1"/>
    </source>
</evidence>
<dbReference type="Gene3D" id="3.40.50.2300">
    <property type="match status" value="1"/>
</dbReference>
<proteinExistence type="inferred from homology"/>
<comment type="similarity">
    <text evidence="1">Belongs to the leucine-binding protein family.</text>
</comment>
<dbReference type="PROSITE" id="PS51257">
    <property type="entry name" value="PROKAR_LIPOPROTEIN"/>
    <property type="match status" value="1"/>
</dbReference>
<evidence type="ECO:0000256" key="2">
    <source>
        <dbReference type="ARBA" id="ARBA00022448"/>
    </source>
</evidence>
<dbReference type="EMBL" id="NMUJ01000019">
    <property type="protein sequence ID" value="OYV03137.1"/>
    <property type="molecule type" value="Genomic_DNA"/>
</dbReference>
<feature type="domain" description="Leucine-binding protein" evidence="5">
    <location>
        <begin position="32"/>
        <end position="154"/>
    </location>
</feature>
<accession>A0A257LU13</accession>
<dbReference type="Pfam" id="PF13458">
    <property type="entry name" value="Peripla_BP_6"/>
    <property type="match status" value="1"/>
</dbReference>
<name>A0A257LU13_UNCW3</name>
<dbReference type="Proteomes" id="UP000216312">
    <property type="component" value="Unassembled WGS sequence"/>
</dbReference>